<dbReference type="Proteomes" id="UP000094570">
    <property type="component" value="Unassembled WGS sequence"/>
</dbReference>
<dbReference type="GO" id="GO:0031167">
    <property type="term" value="P:rRNA methylation"/>
    <property type="evidence" value="ECO:0007669"/>
    <property type="project" value="InterPro"/>
</dbReference>
<name>A0A1E3G1N4_9BACT</name>
<dbReference type="PANTHER" id="PTHR43542:SF1">
    <property type="entry name" value="METHYLTRANSFERASE"/>
    <property type="match status" value="1"/>
</dbReference>
<dbReference type="STRING" id="1008305.A4H02_07010"/>
<evidence type="ECO:0000256" key="2">
    <source>
        <dbReference type="ARBA" id="ARBA00022679"/>
    </source>
</evidence>
<reference evidence="4" key="1">
    <citation type="submission" date="2016-04" db="EMBL/GenBank/DDBJ databases">
        <title>The genome sequence project of a novel Fervidobacterium isolate from a hot spring in Thailand.</title>
        <authorList>
            <person name="Gonzalez J.M."/>
            <person name="Cuecas A."/>
            <person name="Kanoksilapatham W."/>
        </authorList>
    </citation>
    <scope>NUCLEOTIDE SEQUENCE [LARGE SCALE GENOMIC DNA]</scope>
    <source>
        <strain evidence="4">FC2004</strain>
    </source>
</reference>
<dbReference type="PANTHER" id="PTHR43542">
    <property type="entry name" value="METHYLTRANSFERASE"/>
    <property type="match status" value="1"/>
</dbReference>
<dbReference type="OrthoDB" id="9803017at2"/>
<proteinExistence type="predicted"/>
<dbReference type="Pfam" id="PF03602">
    <property type="entry name" value="Cons_hypoth95"/>
    <property type="match status" value="1"/>
</dbReference>
<dbReference type="InterPro" id="IPR002052">
    <property type="entry name" value="DNA_methylase_N6_adenine_CS"/>
</dbReference>
<evidence type="ECO:0000256" key="1">
    <source>
        <dbReference type="ARBA" id="ARBA00022603"/>
    </source>
</evidence>
<keyword evidence="1 3" id="KW-0489">Methyltransferase</keyword>
<evidence type="ECO:0000313" key="3">
    <source>
        <dbReference type="EMBL" id="ODN30167.1"/>
    </source>
</evidence>
<dbReference type="InterPro" id="IPR029063">
    <property type="entry name" value="SAM-dependent_MTases_sf"/>
</dbReference>
<organism evidence="3 4">
    <name type="scientific">Fervidobacterium thailandense</name>
    <dbReference type="NCBI Taxonomy" id="1008305"/>
    <lineage>
        <taxon>Bacteria</taxon>
        <taxon>Thermotogati</taxon>
        <taxon>Thermotogota</taxon>
        <taxon>Thermotogae</taxon>
        <taxon>Thermotogales</taxon>
        <taxon>Fervidobacteriaceae</taxon>
        <taxon>Fervidobacterium</taxon>
    </lineage>
</organism>
<evidence type="ECO:0000313" key="4">
    <source>
        <dbReference type="Proteomes" id="UP000094570"/>
    </source>
</evidence>
<dbReference type="SUPFAM" id="SSF53335">
    <property type="entry name" value="S-adenosyl-L-methionine-dependent methyltransferases"/>
    <property type="match status" value="1"/>
</dbReference>
<dbReference type="Gene3D" id="3.40.50.150">
    <property type="entry name" value="Vaccinia Virus protein VP39"/>
    <property type="match status" value="1"/>
</dbReference>
<dbReference type="InterPro" id="IPR004398">
    <property type="entry name" value="RNA_MeTrfase_RsmD"/>
</dbReference>
<dbReference type="CDD" id="cd02440">
    <property type="entry name" value="AdoMet_MTases"/>
    <property type="match status" value="1"/>
</dbReference>
<dbReference type="GO" id="GO:0008168">
    <property type="term" value="F:methyltransferase activity"/>
    <property type="evidence" value="ECO:0007669"/>
    <property type="project" value="UniProtKB-KW"/>
</dbReference>
<dbReference type="AlphaFoldDB" id="A0A1E3G1N4"/>
<dbReference type="PROSITE" id="PS00092">
    <property type="entry name" value="N6_MTASE"/>
    <property type="match status" value="1"/>
</dbReference>
<dbReference type="EMBL" id="LWAF01000010">
    <property type="protein sequence ID" value="ODN30167.1"/>
    <property type="molecule type" value="Genomic_DNA"/>
</dbReference>
<dbReference type="PIRSF" id="PIRSF004553">
    <property type="entry name" value="CHP00095"/>
    <property type="match status" value="1"/>
</dbReference>
<dbReference type="RefSeq" id="WP_069293452.1">
    <property type="nucleotide sequence ID" value="NZ_CP140110.1"/>
</dbReference>
<gene>
    <name evidence="3" type="ORF">A4H02_07010</name>
</gene>
<keyword evidence="2 3" id="KW-0808">Transferase</keyword>
<accession>A0A1E3G1N4</accession>
<keyword evidence="4" id="KW-1185">Reference proteome</keyword>
<comment type="caution">
    <text evidence="3">The sequence shown here is derived from an EMBL/GenBank/DDBJ whole genome shotgun (WGS) entry which is preliminary data.</text>
</comment>
<sequence length="178" mass="20305">MLRIETGVLRGKVIETVNDPRTRYTPALVRRSLSSMVDFEGKSCLDLCCGSGVVGFEMLSNGASRVTFVDVSERALITVKRNALKLNVLERVVTKKMDARRFLELTTERFDVIYTDPPYELGLVQEILSRVTNVMHRETLLIVQCSKREKPFQTEVLGLKIVKEKDYGDTFLIFLQKI</sequence>
<dbReference type="GO" id="GO:0003676">
    <property type="term" value="F:nucleic acid binding"/>
    <property type="evidence" value="ECO:0007669"/>
    <property type="project" value="InterPro"/>
</dbReference>
<protein>
    <submittedName>
        <fullName evidence="3">16S rRNA (Guanine(966)-N(2))-methyltransferase RsmD</fullName>
    </submittedName>
</protein>